<dbReference type="Pfam" id="PF04488">
    <property type="entry name" value="Gly_transf_sug"/>
    <property type="match status" value="1"/>
</dbReference>
<evidence type="ECO:0000256" key="5">
    <source>
        <dbReference type="ARBA" id="ARBA00023034"/>
    </source>
</evidence>
<organism evidence="8 9">
    <name type="scientific">Polypedilum vanderplanki</name>
    <name type="common">Sleeping chironomid midge</name>
    <dbReference type="NCBI Taxonomy" id="319348"/>
    <lineage>
        <taxon>Eukaryota</taxon>
        <taxon>Metazoa</taxon>
        <taxon>Ecdysozoa</taxon>
        <taxon>Arthropoda</taxon>
        <taxon>Hexapoda</taxon>
        <taxon>Insecta</taxon>
        <taxon>Pterygota</taxon>
        <taxon>Neoptera</taxon>
        <taxon>Endopterygota</taxon>
        <taxon>Diptera</taxon>
        <taxon>Nematocera</taxon>
        <taxon>Chironomoidea</taxon>
        <taxon>Chironomidae</taxon>
        <taxon>Chironominae</taxon>
        <taxon>Polypedilum</taxon>
        <taxon>Polypedilum</taxon>
    </lineage>
</organism>
<dbReference type="Pfam" id="PF04572">
    <property type="entry name" value="Gb3_synth"/>
    <property type="match status" value="1"/>
</dbReference>
<keyword evidence="3" id="KW-0328">Glycosyltransferase</keyword>
<dbReference type="Proteomes" id="UP001107558">
    <property type="component" value="Chromosome 4"/>
</dbReference>
<dbReference type="SUPFAM" id="SSF53448">
    <property type="entry name" value="Nucleotide-diphospho-sugar transferases"/>
    <property type="match status" value="1"/>
</dbReference>
<dbReference type="InterPro" id="IPR007577">
    <property type="entry name" value="GlycoTrfase_DXD_sugar-bd_CS"/>
</dbReference>
<accession>A0A9J6BES6</accession>
<comment type="caution">
    <text evidence="8">The sequence shown here is derived from an EMBL/GenBank/DDBJ whole genome shotgun (WGS) entry which is preliminary data.</text>
</comment>
<comment type="similarity">
    <text evidence="2">Belongs to the glycosyltransferase 32 family.</text>
</comment>
<evidence type="ECO:0000256" key="6">
    <source>
        <dbReference type="ARBA" id="ARBA00023136"/>
    </source>
</evidence>
<evidence type="ECO:0000256" key="3">
    <source>
        <dbReference type="ARBA" id="ARBA00022676"/>
    </source>
</evidence>
<dbReference type="InterPro" id="IPR051981">
    <property type="entry name" value="Glycosyltransf_32"/>
</dbReference>
<evidence type="ECO:0000256" key="1">
    <source>
        <dbReference type="ARBA" id="ARBA00004323"/>
    </source>
</evidence>
<keyword evidence="4" id="KW-0808">Transferase</keyword>
<gene>
    <name evidence="8" type="ORF">PVAND_016313</name>
</gene>
<dbReference type="EMBL" id="JADBJN010000004">
    <property type="protein sequence ID" value="KAG5668372.1"/>
    <property type="molecule type" value="Genomic_DNA"/>
</dbReference>
<comment type="subcellular location">
    <subcellularLocation>
        <location evidence="1">Golgi apparatus membrane</location>
        <topology evidence="1">Single-pass type II membrane protein</topology>
    </subcellularLocation>
</comment>
<keyword evidence="6" id="KW-0472">Membrane</keyword>
<dbReference type="PANTHER" id="PTHR12042:SF21">
    <property type="entry name" value="ALPHA1,4-GALACTOSYLTRANSFERASE 1-RELATED"/>
    <property type="match status" value="1"/>
</dbReference>
<dbReference type="AlphaFoldDB" id="A0A9J6BES6"/>
<protein>
    <recommendedName>
        <fullName evidence="7">Alpha 1,4-glycosyltransferase domain-containing protein</fullName>
    </recommendedName>
</protein>
<dbReference type="Gene3D" id="3.90.550.20">
    <property type="match status" value="1"/>
</dbReference>
<dbReference type="InterPro" id="IPR007652">
    <property type="entry name" value="A1-4-GlycosylTfrase_dom"/>
</dbReference>
<reference evidence="8" key="1">
    <citation type="submission" date="2021-03" db="EMBL/GenBank/DDBJ databases">
        <title>Chromosome level genome of the anhydrobiotic midge Polypedilum vanderplanki.</title>
        <authorList>
            <person name="Yoshida Y."/>
            <person name="Kikawada T."/>
            <person name="Gusev O."/>
        </authorList>
    </citation>
    <scope>NUCLEOTIDE SEQUENCE</scope>
    <source>
        <strain evidence="8">NIAS01</strain>
        <tissue evidence="8">Whole body or cell culture</tissue>
    </source>
</reference>
<evidence type="ECO:0000256" key="2">
    <source>
        <dbReference type="ARBA" id="ARBA00009003"/>
    </source>
</evidence>
<evidence type="ECO:0000256" key="4">
    <source>
        <dbReference type="ARBA" id="ARBA00022679"/>
    </source>
</evidence>
<evidence type="ECO:0000313" key="9">
    <source>
        <dbReference type="Proteomes" id="UP001107558"/>
    </source>
</evidence>
<proteinExistence type="inferred from homology"/>
<dbReference type="PANTHER" id="PTHR12042">
    <property type="entry name" value="LACTOSYLCERAMIDE 4-ALPHA-GALACTOSYLTRANSFERASE ALPHA- 1,4-GALACTOSYLTRANSFERASE"/>
    <property type="match status" value="1"/>
</dbReference>
<sequence>MKVQVQNEFIEIVHNANNLITYFDENIFFIKPNYTVEHELSANEACSIEAAAKKSTSTTIWVIFVSSSKYVRIKNTKFIKAFKTYDNIRYQFVDVREIALESPLKNFVLSEKMRRSKKISKKITDILKYILLLKYGGFYFDLDIAKVSNEEVNRFDNFLCFDESGYIKNSIIKLSGEEGRKFAAFLLSEVAKQLNEATFVFNNSTLLKDSLKNFYNLSKIEFNQNSVQKIHHNFFILPPKYFPKIENIEKEKIFDEEGKFEKNVKFIKINGRNESDSKMNEIIEKLCPRIYEVLLKRM</sequence>
<evidence type="ECO:0000313" key="8">
    <source>
        <dbReference type="EMBL" id="KAG5668372.1"/>
    </source>
</evidence>
<dbReference type="GO" id="GO:0006688">
    <property type="term" value="P:glycosphingolipid biosynthetic process"/>
    <property type="evidence" value="ECO:0007669"/>
    <property type="project" value="TreeGrafter"/>
</dbReference>
<keyword evidence="5" id="KW-0333">Golgi apparatus</keyword>
<dbReference type="GO" id="GO:0016758">
    <property type="term" value="F:hexosyltransferase activity"/>
    <property type="evidence" value="ECO:0007669"/>
    <property type="project" value="TreeGrafter"/>
</dbReference>
<name>A0A9J6BES6_POLVA</name>
<feature type="domain" description="Alpha 1,4-glycosyltransferase" evidence="7">
    <location>
        <begin position="177"/>
        <end position="293"/>
    </location>
</feature>
<keyword evidence="9" id="KW-1185">Reference proteome</keyword>
<dbReference type="GO" id="GO:0000139">
    <property type="term" value="C:Golgi membrane"/>
    <property type="evidence" value="ECO:0007669"/>
    <property type="project" value="UniProtKB-SubCell"/>
</dbReference>
<evidence type="ECO:0000259" key="7">
    <source>
        <dbReference type="Pfam" id="PF04572"/>
    </source>
</evidence>
<dbReference type="InterPro" id="IPR029044">
    <property type="entry name" value="Nucleotide-diphossugar_trans"/>
</dbReference>